<evidence type="ECO:0000259" key="7">
    <source>
        <dbReference type="PROSITE" id="PS51077"/>
    </source>
</evidence>
<evidence type="ECO:0000256" key="3">
    <source>
        <dbReference type="ARBA" id="ARBA00023163"/>
    </source>
</evidence>
<evidence type="ECO:0000313" key="9">
    <source>
        <dbReference type="EMBL" id="OTG67179.1"/>
    </source>
</evidence>
<evidence type="ECO:0000256" key="6">
    <source>
        <dbReference type="SAM" id="Coils"/>
    </source>
</evidence>
<evidence type="ECO:0000259" key="8">
    <source>
        <dbReference type="PROSITE" id="PS51078"/>
    </source>
</evidence>
<dbReference type="InterPro" id="IPR036390">
    <property type="entry name" value="WH_DNA-bd_sf"/>
</dbReference>
<evidence type="ECO:0000313" key="10">
    <source>
        <dbReference type="Proteomes" id="UP000242765"/>
    </source>
</evidence>
<dbReference type="PROSITE" id="PS51077">
    <property type="entry name" value="HTH_ICLR"/>
    <property type="match status" value="1"/>
</dbReference>
<dbReference type="STRING" id="1977882.B9T28_00630"/>
<dbReference type="InterPro" id="IPR050707">
    <property type="entry name" value="HTH_MetabolicPath_Reg"/>
</dbReference>
<dbReference type="EMBL" id="NEGB01000001">
    <property type="protein sequence ID" value="OTG67179.1"/>
    <property type="molecule type" value="Genomic_DNA"/>
</dbReference>
<comment type="caution">
    <text evidence="9">The sequence shown here is derived from an EMBL/GenBank/DDBJ whole genome shotgun (WGS) entry which is preliminary data.</text>
</comment>
<keyword evidence="1" id="KW-0805">Transcription regulation</keyword>
<accession>A0A1Y3CJ83</accession>
<sequence>MALSSFGKILTVLDLFSVSRPVINVDVICEELSLSKPTSYRYLKELVSADILQRLSGTSGDYTLGPKIAVMDYISRTTDPLVQISIPFMQEISEKTELCCLLTHLNSNYCIDIHHETFKNVEIFSYGRGCPRPVFMGSSPKVIMAHLSKQKIHEYYQTFSTELEKVGFAHNEDTFIAKMKKIKKQGYYLSRGELDPNVSGLSVPVKFSSKEAPLALTVVASKNRFEFINIDKLIEILKENAEQIEKRFLALSENHQLTDYHSVVQENKSRTLYNSHRN</sequence>
<dbReference type="InterPro" id="IPR036388">
    <property type="entry name" value="WH-like_DNA-bd_sf"/>
</dbReference>
<name>A0A1Y3CJ83_9GAMM</name>
<dbReference type="OrthoDB" id="31778at2"/>
<evidence type="ECO:0000256" key="4">
    <source>
        <dbReference type="ARBA" id="ARBA00040379"/>
    </source>
</evidence>
<reference evidence="9 10" key="1">
    <citation type="submission" date="2017-04" db="EMBL/GenBank/DDBJ databases">
        <title>High diversity of culturable Acinetobacter species in natural soil and water ecosystems.</title>
        <authorList>
            <person name="Nemec A."/>
            <person name="Radolfova-Krizova L."/>
        </authorList>
    </citation>
    <scope>NUCLEOTIDE SEQUENCE [LARGE SCALE GENOMIC DNA]</scope>
    <source>
        <strain evidence="9 10">ANC 4999</strain>
    </source>
</reference>
<feature type="coiled-coil region" evidence="6">
    <location>
        <begin position="227"/>
        <end position="254"/>
    </location>
</feature>
<evidence type="ECO:0000256" key="2">
    <source>
        <dbReference type="ARBA" id="ARBA00023125"/>
    </source>
</evidence>
<dbReference type="InterPro" id="IPR029016">
    <property type="entry name" value="GAF-like_dom_sf"/>
</dbReference>
<keyword evidence="2" id="KW-0238">DNA-binding</keyword>
<keyword evidence="6" id="KW-0175">Coiled coil</keyword>
<dbReference type="AlphaFoldDB" id="A0A1Y3CJ83"/>
<dbReference type="InterPro" id="IPR005471">
    <property type="entry name" value="Tscrpt_reg_IclR_N"/>
</dbReference>
<dbReference type="Gene3D" id="3.30.450.40">
    <property type="match status" value="1"/>
</dbReference>
<feature type="domain" description="HTH iclR-type" evidence="7">
    <location>
        <begin position="3"/>
        <end position="66"/>
    </location>
</feature>
<dbReference type="GO" id="GO:0003700">
    <property type="term" value="F:DNA-binding transcription factor activity"/>
    <property type="evidence" value="ECO:0007669"/>
    <property type="project" value="TreeGrafter"/>
</dbReference>
<dbReference type="Gene3D" id="1.10.10.10">
    <property type="entry name" value="Winged helix-like DNA-binding domain superfamily/Winged helix DNA-binding domain"/>
    <property type="match status" value="1"/>
</dbReference>
<protein>
    <recommendedName>
        <fullName evidence="4">HTH-type transcriptional repressor AllR</fullName>
    </recommendedName>
    <alternativeName>
        <fullName evidence="5">Negative regulator of allantoin and glyoxylate utilization operons</fullName>
    </alternativeName>
</protein>
<feature type="domain" description="IclR-ED" evidence="8">
    <location>
        <begin position="67"/>
        <end position="250"/>
    </location>
</feature>
<gene>
    <name evidence="9" type="ORF">B9T28_00630</name>
</gene>
<dbReference type="PANTHER" id="PTHR30136">
    <property type="entry name" value="HELIX-TURN-HELIX TRANSCRIPTIONAL REGULATOR, ICLR FAMILY"/>
    <property type="match status" value="1"/>
</dbReference>
<dbReference type="GO" id="GO:0003677">
    <property type="term" value="F:DNA binding"/>
    <property type="evidence" value="ECO:0007669"/>
    <property type="project" value="UniProtKB-KW"/>
</dbReference>
<dbReference type="GO" id="GO:0045892">
    <property type="term" value="P:negative regulation of DNA-templated transcription"/>
    <property type="evidence" value="ECO:0007669"/>
    <property type="project" value="TreeGrafter"/>
</dbReference>
<dbReference type="SUPFAM" id="SSF46785">
    <property type="entry name" value="Winged helix' DNA-binding domain"/>
    <property type="match status" value="1"/>
</dbReference>
<proteinExistence type="predicted"/>
<dbReference type="PANTHER" id="PTHR30136:SF24">
    <property type="entry name" value="HTH-TYPE TRANSCRIPTIONAL REPRESSOR ALLR"/>
    <property type="match status" value="1"/>
</dbReference>
<dbReference type="PROSITE" id="PS51078">
    <property type="entry name" value="ICLR_ED"/>
    <property type="match status" value="1"/>
</dbReference>
<dbReference type="RefSeq" id="WP_086202038.1">
    <property type="nucleotide sequence ID" value="NZ_NEGB01000001.1"/>
</dbReference>
<dbReference type="Proteomes" id="UP000242765">
    <property type="component" value="Unassembled WGS sequence"/>
</dbReference>
<dbReference type="Pfam" id="PF01614">
    <property type="entry name" value="IclR_C"/>
    <property type="match status" value="1"/>
</dbReference>
<organism evidence="9 10">
    <name type="scientific">Acinetobacter silvestris</name>
    <dbReference type="NCBI Taxonomy" id="1977882"/>
    <lineage>
        <taxon>Bacteria</taxon>
        <taxon>Pseudomonadati</taxon>
        <taxon>Pseudomonadota</taxon>
        <taxon>Gammaproteobacteria</taxon>
        <taxon>Moraxellales</taxon>
        <taxon>Moraxellaceae</taxon>
        <taxon>Acinetobacter</taxon>
    </lineage>
</organism>
<dbReference type="SUPFAM" id="SSF55781">
    <property type="entry name" value="GAF domain-like"/>
    <property type="match status" value="1"/>
</dbReference>
<keyword evidence="10" id="KW-1185">Reference proteome</keyword>
<evidence type="ECO:0000256" key="5">
    <source>
        <dbReference type="ARBA" id="ARBA00042627"/>
    </source>
</evidence>
<keyword evidence="3" id="KW-0804">Transcription</keyword>
<dbReference type="InterPro" id="IPR014757">
    <property type="entry name" value="Tscrpt_reg_IclR_C"/>
</dbReference>
<evidence type="ECO:0000256" key="1">
    <source>
        <dbReference type="ARBA" id="ARBA00023015"/>
    </source>
</evidence>